<dbReference type="AlphaFoldDB" id="A0A0A9H9Q4"/>
<organism evidence="1">
    <name type="scientific">Arundo donax</name>
    <name type="common">Giant reed</name>
    <name type="synonym">Donax arundinaceus</name>
    <dbReference type="NCBI Taxonomy" id="35708"/>
    <lineage>
        <taxon>Eukaryota</taxon>
        <taxon>Viridiplantae</taxon>
        <taxon>Streptophyta</taxon>
        <taxon>Embryophyta</taxon>
        <taxon>Tracheophyta</taxon>
        <taxon>Spermatophyta</taxon>
        <taxon>Magnoliopsida</taxon>
        <taxon>Liliopsida</taxon>
        <taxon>Poales</taxon>
        <taxon>Poaceae</taxon>
        <taxon>PACMAD clade</taxon>
        <taxon>Arundinoideae</taxon>
        <taxon>Arundineae</taxon>
        <taxon>Arundo</taxon>
    </lineage>
</organism>
<name>A0A0A9H9Q4_ARUDO</name>
<sequence>MIGSLRIPCFIPYVLQIKLINQISVQYR</sequence>
<reference evidence="1" key="1">
    <citation type="submission" date="2014-09" db="EMBL/GenBank/DDBJ databases">
        <authorList>
            <person name="Magalhaes I.L.F."/>
            <person name="Oliveira U."/>
            <person name="Santos F.R."/>
            <person name="Vidigal T.H.D.A."/>
            <person name="Brescovit A.D."/>
            <person name="Santos A.J."/>
        </authorList>
    </citation>
    <scope>NUCLEOTIDE SEQUENCE</scope>
    <source>
        <tissue evidence="1">Shoot tissue taken approximately 20 cm above the soil surface</tissue>
    </source>
</reference>
<accession>A0A0A9H9Q4</accession>
<proteinExistence type="predicted"/>
<dbReference type="EMBL" id="GBRH01166330">
    <property type="protein sequence ID" value="JAE31566.1"/>
    <property type="molecule type" value="Transcribed_RNA"/>
</dbReference>
<evidence type="ECO:0000313" key="1">
    <source>
        <dbReference type="EMBL" id="JAE31566.1"/>
    </source>
</evidence>
<protein>
    <submittedName>
        <fullName evidence="1">Uncharacterized protein</fullName>
    </submittedName>
</protein>
<reference evidence="1" key="2">
    <citation type="journal article" date="2015" name="Data Brief">
        <title>Shoot transcriptome of the giant reed, Arundo donax.</title>
        <authorList>
            <person name="Barrero R.A."/>
            <person name="Guerrero F.D."/>
            <person name="Moolhuijzen P."/>
            <person name="Goolsby J.A."/>
            <person name="Tidwell J."/>
            <person name="Bellgard S.E."/>
            <person name="Bellgard M.I."/>
        </authorList>
    </citation>
    <scope>NUCLEOTIDE SEQUENCE</scope>
    <source>
        <tissue evidence="1">Shoot tissue taken approximately 20 cm above the soil surface</tissue>
    </source>
</reference>